<keyword evidence="2" id="KW-1185">Reference proteome</keyword>
<evidence type="ECO:0000313" key="2">
    <source>
        <dbReference type="Proteomes" id="UP001281147"/>
    </source>
</evidence>
<protein>
    <submittedName>
        <fullName evidence="1">Uncharacterized protein</fullName>
    </submittedName>
</protein>
<name>A0ACC3NEM6_9PEZI</name>
<evidence type="ECO:0000313" key="1">
    <source>
        <dbReference type="EMBL" id="KAK3715589.1"/>
    </source>
</evidence>
<accession>A0ACC3NEM6</accession>
<proteinExistence type="predicted"/>
<reference evidence="1" key="1">
    <citation type="submission" date="2023-07" db="EMBL/GenBank/DDBJ databases">
        <title>Black Yeasts Isolated from many extreme environments.</title>
        <authorList>
            <person name="Coleine C."/>
            <person name="Stajich J.E."/>
            <person name="Selbmann L."/>
        </authorList>
    </citation>
    <scope>NUCLEOTIDE SEQUENCE</scope>
    <source>
        <strain evidence="1">CCFEE 5714</strain>
    </source>
</reference>
<comment type="caution">
    <text evidence="1">The sequence shown here is derived from an EMBL/GenBank/DDBJ whole genome shotgun (WGS) entry which is preliminary data.</text>
</comment>
<dbReference type="Proteomes" id="UP001281147">
    <property type="component" value="Unassembled WGS sequence"/>
</dbReference>
<organism evidence="1 2">
    <name type="scientific">Vermiconidia calcicola</name>
    <dbReference type="NCBI Taxonomy" id="1690605"/>
    <lineage>
        <taxon>Eukaryota</taxon>
        <taxon>Fungi</taxon>
        <taxon>Dikarya</taxon>
        <taxon>Ascomycota</taxon>
        <taxon>Pezizomycotina</taxon>
        <taxon>Dothideomycetes</taxon>
        <taxon>Dothideomycetidae</taxon>
        <taxon>Mycosphaerellales</taxon>
        <taxon>Extremaceae</taxon>
        <taxon>Vermiconidia</taxon>
    </lineage>
</organism>
<dbReference type="EMBL" id="JAUTXU010000048">
    <property type="protein sequence ID" value="KAK3715589.1"/>
    <property type="molecule type" value="Genomic_DNA"/>
</dbReference>
<sequence>MPRDVSRAWKWYRQGWYRGPEWRRIWAEYNNDQDAYLNAYRARPEDLDYSREVFLTSGMKCFTAWQARLIGQVRREPYWNNGQKALQDLTSALRVGQPPLKDYVFIAIDFEGTAGPREVTELGVSSFDTKQMFDDAHQTVQRMSIHDEHSRLARRRSRKFMFGNTIRITPDMLPEVLRDIFAVYHDKCPDGVILVGHGLWDTEIREMDRYGVAIESLSGVVGTIDTAYHHKLCPDGRGGRLGDLLSAYHVPCRPGSLHCAGNDAHYTLRLMLASMLRKLNGTPPCSYSRVEAVQELIARPLPIPPACLRVKCAEDDWQQHIDDDLVIDPSLDLANEGA</sequence>
<gene>
    <name evidence="1" type="ORF">LTR37_007077</name>
</gene>